<organism evidence="2 3">
    <name type="scientific">Agrobacterium genomosp. 2 str. CFBP 5494</name>
    <dbReference type="NCBI Taxonomy" id="1183436"/>
    <lineage>
        <taxon>Bacteria</taxon>
        <taxon>Pseudomonadati</taxon>
        <taxon>Pseudomonadota</taxon>
        <taxon>Alphaproteobacteria</taxon>
        <taxon>Hyphomicrobiales</taxon>
        <taxon>Rhizobiaceae</taxon>
        <taxon>Rhizobium/Agrobacterium group</taxon>
        <taxon>Agrobacterium</taxon>
        <taxon>Agrobacterium tumefaciens complex</taxon>
    </lineage>
</organism>
<evidence type="ECO:0000256" key="1">
    <source>
        <dbReference type="SAM" id="Phobius"/>
    </source>
</evidence>
<dbReference type="Proteomes" id="UP000191933">
    <property type="component" value="Unassembled WGS sequence"/>
</dbReference>
<reference evidence="2 3" key="1">
    <citation type="submission" date="2016-01" db="EMBL/GenBank/DDBJ databases">
        <authorList>
            <person name="Regsiter A."/>
            <person name="william w."/>
        </authorList>
    </citation>
    <scope>NUCLEOTIDE SEQUENCE [LARGE SCALE GENOMIC DNA]</scope>
    <source>
        <strain evidence="2 3">CFBP 5494</strain>
    </source>
</reference>
<dbReference type="AlphaFoldDB" id="A0A9W5B2Q8"/>
<keyword evidence="1" id="KW-0812">Transmembrane</keyword>
<name>A0A9W5B2Q8_9HYPH</name>
<comment type="caution">
    <text evidence="2">The sequence shown here is derived from an EMBL/GenBank/DDBJ whole genome shotgun (WGS) entry which is preliminary data.</text>
</comment>
<feature type="transmembrane region" description="Helical" evidence="1">
    <location>
        <begin position="38"/>
        <end position="63"/>
    </location>
</feature>
<evidence type="ECO:0000313" key="3">
    <source>
        <dbReference type="Proteomes" id="UP000191933"/>
    </source>
</evidence>
<evidence type="ECO:0000313" key="2">
    <source>
        <dbReference type="EMBL" id="CUW94378.1"/>
    </source>
</evidence>
<dbReference type="EMBL" id="FBVY01000022">
    <property type="protein sequence ID" value="CUW94378.1"/>
    <property type="molecule type" value="Genomic_DNA"/>
</dbReference>
<sequence>MIAACGGDSGRLFQLAAGFAAPHIRFDRHLHGAAMPTLFRFTMILATIAGLVYGGMVLLVMVVQPRDREVTVRIPSERLNPPGAEPARRTP</sequence>
<keyword evidence="1" id="KW-0472">Membrane</keyword>
<protein>
    <submittedName>
        <fullName evidence="2">Uncharacterized protein</fullName>
    </submittedName>
</protein>
<keyword evidence="1" id="KW-1133">Transmembrane helix</keyword>
<gene>
    <name evidence="2" type="ORF">AGR2A_Lc100011</name>
</gene>
<keyword evidence="3" id="KW-1185">Reference proteome</keyword>
<proteinExistence type="predicted"/>
<accession>A0A9W5B2Q8</accession>